<gene>
    <name evidence="2" type="ORF">MUK42_05240</name>
</gene>
<evidence type="ECO:0000313" key="2">
    <source>
        <dbReference type="EMBL" id="URD77867.1"/>
    </source>
</evidence>
<dbReference type="Proteomes" id="UP001055439">
    <property type="component" value="Chromosome 10"/>
</dbReference>
<reference evidence="2" key="1">
    <citation type="submission" date="2022-05" db="EMBL/GenBank/DDBJ databases">
        <title>The Musa troglodytarum L. genome provides insights into the mechanism of non-climacteric behaviour and enrichment of carotenoids.</title>
        <authorList>
            <person name="Wang J."/>
        </authorList>
    </citation>
    <scope>NUCLEOTIDE SEQUENCE</scope>
    <source>
        <tissue evidence="2">Leaf</tissue>
    </source>
</reference>
<keyword evidence="3" id="KW-1185">Reference proteome</keyword>
<proteinExistence type="predicted"/>
<name>A0A9E7JEP1_9LILI</name>
<feature type="region of interest" description="Disordered" evidence="1">
    <location>
        <begin position="43"/>
        <end position="65"/>
    </location>
</feature>
<sequence length="65" mass="7268">WRRRHIPEEQQPVSKGTAWDWKARATTSPISQTLPSLFLGINERGGGGGKLDGSKAASETWKRFM</sequence>
<protein>
    <submittedName>
        <fullName evidence="2">Uncharacterized protein</fullName>
    </submittedName>
</protein>
<evidence type="ECO:0000313" key="3">
    <source>
        <dbReference type="Proteomes" id="UP001055439"/>
    </source>
</evidence>
<accession>A0A9E7JEP1</accession>
<dbReference type="EMBL" id="CP097503">
    <property type="protein sequence ID" value="URD77867.1"/>
    <property type="molecule type" value="Genomic_DNA"/>
</dbReference>
<evidence type="ECO:0000256" key="1">
    <source>
        <dbReference type="SAM" id="MobiDB-lite"/>
    </source>
</evidence>
<dbReference type="AlphaFoldDB" id="A0A9E7JEP1"/>
<organism evidence="2 3">
    <name type="scientific">Musa troglodytarum</name>
    <name type="common">fe'i banana</name>
    <dbReference type="NCBI Taxonomy" id="320322"/>
    <lineage>
        <taxon>Eukaryota</taxon>
        <taxon>Viridiplantae</taxon>
        <taxon>Streptophyta</taxon>
        <taxon>Embryophyta</taxon>
        <taxon>Tracheophyta</taxon>
        <taxon>Spermatophyta</taxon>
        <taxon>Magnoliopsida</taxon>
        <taxon>Liliopsida</taxon>
        <taxon>Zingiberales</taxon>
        <taxon>Musaceae</taxon>
        <taxon>Musa</taxon>
    </lineage>
</organism>
<feature type="non-terminal residue" evidence="2">
    <location>
        <position position="1"/>
    </location>
</feature>